<dbReference type="Pfam" id="PF02321">
    <property type="entry name" value="OEP"/>
    <property type="match status" value="2"/>
</dbReference>
<dbReference type="GO" id="GO:0009279">
    <property type="term" value="C:cell outer membrane"/>
    <property type="evidence" value="ECO:0007669"/>
    <property type="project" value="UniProtKB-SubCell"/>
</dbReference>
<evidence type="ECO:0000256" key="2">
    <source>
        <dbReference type="ARBA" id="ARBA00007613"/>
    </source>
</evidence>
<organism evidence="10 11">
    <name type="scientific">Polynucleobacter kasalickyi</name>
    <dbReference type="NCBI Taxonomy" id="1938817"/>
    <lineage>
        <taxon>Bacteria</taxon>
        <taxon>Pseudomonadati</taxon>
        <taxon>Pseudomonadota</taxon>
        <taxon>Betaproteobacteria</taxon>
        <taxon>Burkholderiales</taxon>
        <taxon>Burkholderiaceae</taxon>
        <taxon>Polynucleobacter</taxon>
    </lineage>
</organism>
<dbReference type="PANTHER" id="PTHR30026:SF20">
    <property type="entry name" value="OUTER MEMBRANE PROTEIN TOLC"/>
    <property type="match status" value="1"/>
</dbReference>
<evidence type="ECO:0000256" key="4">
    <source>
        <dbReference type="ARBA" id="ARBA00022452"/>
    </source>
</evidence>
<dbReference type="InterPro" id="IPR010130">
    <property type="entry name" value="T1SS_OMP_TolC"/>
</dbReference>
<dbReference type="InterPro" id="IPR003423">
    <property type="entry name" value="OMP_efflux"/>
</dbReference>
<evidence type="ECO:0000256" key="1">
    <source>
        <dbReference type="ARBA" id="ARBA00004442"/>
    </source>
</evidence>
<evidence type="ECO:0000256" key="9">
    <source>
        <dbReference type="SAM" id="SignalP"/>
    </source>
</evidence>
<reference evidence="10 11" key="1">
    <citation type="submission" date="2017-04" db="EMBL/GenBank/DDBJ databases">
        <authorList>
            <person name="Afonso C.L."/>
            <person name="Miller P.J."/>
            <person name="Scott M.A."/>
            <person name="Spackman E."/>
            <person name="Goraichik I."/>
            <person name="Dimitrov K.M."/>
            <person name="Suarez D.L."/>
            <person name="Swayne D.E."/>
        </authorList>
    </citation>
    <scope>NUCLEOTIDE SEQUENCE [LARGE SCALE GENOMIC DNA]</scope>
    <source>
        <strain evidence="10 11">VK13</strain>
    </source>
</reference>
<keyword evidence="6" id="KW-0472">Membrane</keyword>
<dbReference type="STRING" id="1938817.SAMN06296008_101383"/>
<dbReference type="GO" id="GO:0015288">
    <property type="term" value="F:porin activity"/>
    <property type="evidence" value="ECO:0007669"/>
    <property type="project" value="TreeGrafter"/>
</dbReference>
<gene>
    <name evidence="10" type="ORF">SAMN06296008_101383</name>
</gene>
<name>A0A1W1Y4Q6_9BURK</name>
<dbReference type="InterPro" id="IPR051906">
    <property type="entry name" value="TolC-like"/>
</dbReference>
<evidence type="ECO:0000313" key="10">
    <source>
        <dbReference type="EMBL" id="SMC31114.1"/>
    </source>
</evidence>
<dbReference type="EMBL" id="FWXJ01000001">
    <property type="protein sequence ID" value="SMC31114.1"/>
    <property type="molecule type" value="Genomic_DNA"/>
</dbReference>
<dbReference type="Proteomes" id="UP000192708">
    <property type="component" value="Unassembled WGS sequence"/>
</dbReference>
<dbReference type="RefSeq" id="WP_084282158.1">
    <property type="nucleotide sequence ID" value="NZ_FWXJ01000001.1"/>
</dbReference>
<feature type="signal peptide" evidence="9">
    <location>
        <begin position="1"/>
        <end position="23"/>
    </location>
</feature>
<keyword evidence="7" id="KW-0998">Cell outer membrane</keyword>
<evidence type="ECO:0000313" key="11">
    <source>
        <dbReference type="Proteomes" id="UP000192708"/>
    </source>
</evidence>
<dbReference type="AlphaFoldDB" id="A0A1W1Y4Q6"/>
<evidence type="ECO:0000256" key="5">
    <source>
        <dbReference type="ARBA" id="ARBA00022692"/>
    </source>
</evidence>
<accession>A0A1W1Y4Q6</accession>
<dbReference type="NCBIfam" id="TIGR01844">
    <property type="entry name" value="type_I_sec_TolC"/>
    <property type="match status" value="1"/>
</dbReference>
<proteinExistence type="inferred from homology"/>
<dbReference type="Gene3D" id="1.20.1600.10">
    <property type="entry name" value="Outer membrane efflux proteins (OEP)"/>
    <property type="match status" value="1"/>
</dbReference>
<comment type="similarity">
    <text evidence="2">Belongs to the outer membrane factor (OMF) (TC 1.B.17) family.</text>
</comment>
<keyword evidence="3" id="KW-0813">Transport</keyword>
<dbReference type="GO" id="GO:1990281">
    <property type="term" value="C:efflux pump complex"/>
    <property type="evidence" value="ECO:0007669"/>
    <property type="project" value="TreeGrafter"/>
</dbReference>
<evidence type="ECO:0000256" key="7">
    <source>
        <dbReference type="ARBA" id="ARBA00023237"/>
    </source>
</evidence>
<evidence type="ECO:0000256" key="3">
    <source>
        <dbReference type="ARBA" id="ARBA00022448"/>
    </source>
</evidence>
<sequence>MQHWRMKALVISCVALASVTCHALTLTEAYDLALMNDPTYRSALKDFESGAANKNIGLSALMPKLSANYYYYQNDTMQWTKGASASATQSKYPSENGSLQLTMPLFSMDAIARYRQGQSQANFSEEKFKYNAQDLLIRVTQAYLDTLFAQDSLKFQMTERDALLEQSKLMEKFFVNGESSKTDVLEALAAYRVSMSKIIDIEYTLENNRRKLVDIIGYPADSKEITPLDRQFQALPIKFRSFTEWRDVTMLNSPQIKAQAFQTEVALREYEKAVAGRYPVVNLVGTLSSQTSSTLTSIGIGYNQNYIGVQVSVPIYTGGESDARIAQTYASYEKAKADFDANRDQTITELKKQYDIVQSSLEKINAVSLAVDSTVALVKAMQKSVQFGERANVDLLNAQKSLSNNNRDLAQAKYNYLIAFLKLGQLSGTLDLDRFQQITKYFEDPTRPPVRIAMFKKEEPSDNKFNIVENFDQAGKVAQYGVAPAVASTIDMPPSQKPASAYKSLVTIESLKDSSKESPVTPAPSSKTSLAKPELAPSAPVVTTIAPSAKPAVSKASTAKTTLLKPPAPDPEIANLVYVPEPVKYRMLASDPAPTPIIPPALPISPKSSKYSSVKSLQETSIVDKVTPSFEEVKPIKPAFKKTIDIIPIDQIP</sequence>
<comment type="subcellular location">
    <subcellularLocation>
        <location evidence="1">Cell outer membrane</location>
    </subcellularLocation>
</comment>
<feature type="region of interest" description="Disordered" evidence="8">
    <location>
        <begin position="513"/>
        <end position="534"/>
    </location>
</feature>
<dbReference type="PANTHER" id="PTHR30026">
    <property type="entry name" value="OUTER MEMBRANE PROTEIN TOLC"/>
    <property type="match status" value="1"/>
</dbReference>
<keyword evidence="4" id="KW-1134">Transmembrane beta strand</keyword>
<dbReference type="OrthoDB" id="9813458at2"/>
<keyword evidence="9" id="KW-0732">Signal</keyword>
<keyword evidence="11" id="KW-1185">Reference proteome</keyword>
<keyword evidence="5" id="KW-0812">Transmembrane</keyword>
<feature type="chain" id="PRO_5012235678" evidence="9">
    <location>
        <begin position="24"/>
        <end position="653"/>
    </location>
</feature>
<evidence type="ECO:0000256" key="6">
    <source>
        <dbReference type="ARBA" id="ARBA00023136"/>
    </source>
</evidence>
<dbReference type="GO" id="GO:0015562">
    <property type="term" value="F:efflux transmembrane transporter activity"/>
    <property type="evidence" value="ECO:0007669"/>
    <property type="project" value="InterPro"/>
</dbReference>
<evidence type="ECO:0000256" key="8">
    <source>
        <dbReference type="SAM" id="MobiDB-lite"/>
    </source>
</evidence>
<dbReference type="SUPFAM" id="SSF56954">
    <property type="entry name" value="Outer membrane efflux proteins (OEP)"/>
    <property type="match status" value="1"/>
</dbReference>
<protein>
    <submittedName>
        <fullName evidence="10">Type I secretion outer membrane protein, TolC family</fullName>
    </submittedName>
</protein>